<dbReference type="AlphaFoldDB" id="A0A2R5GSY9"/>
<feature type="compositionally biased region" description="Polar residues" evidence="2">
    <location>
        <begin position="45"/>
        <end position="58"/>
    </location>
</feature>
<keyword evidence="5" id="KW-1185">Reference proteome</keyword>
<reference evidence="4 5" key="1">
    <citation type="submission" date="2017-12" db="EMBL/GenBank/DDBJ databases">
        <title>Sequencing, de novo assembly and annotation of complete genome of a new Thraustochytrid species, strain FCC1311.</title>
        <authorList>
            <person name="Sedici K."/>
            <person name="Godart F."/>
            <person name="Aiese Cigliano R."/>
            <person name="Sanseverino W."/>
            <person name="Barakat M."/>
            <person name="Ortet P."/>
            <person name="Marechal E."/>
            <person name="Cagnac O."/>
            <person name="Amato A."/>
        </authorList>
    </citation>
    <scope>NUCLEOTIDE SEQUENCE [LARGE SCALE GENOMIC DNA]</scope>
</reference>
<feature type="compositionally biased region" description="Basic and acidic residues" evidence="2">
    <location>
        <begin position="160"/>
        <end position="172"/>
    </location>
</feature>
<dbReference type="InterPro" id="IPR000195">
    <property type="entry name" value="Rab-GAP-TBC_dom"/>
</dbReference>
<dbReference type="EMBL" id="BEYU01000087">
    <property type="protein sequence ID" value="GBG30994.1"/>
    <property type="molecule type" value="Genomic_DNA"/>
</dbReference>
<feature type="compositionally biased region" description="Polar residues" evidence="2">
    <location>
        <begin position="148"/>
        <end position="159"/>
    </location>
</feature>
<dbReference type="GO" id="GO:0031267">
    <property type="term" value="F:small GTPase binding"/>
    <property type="evidence" value="ECO:0007669"/>
    <property type="project" value="TreeGrafter"/>
</dbReference>
<dbReference type="SUPFAM" id="SSF47923">
    <property type="entry name" value="Ypt/Rab-GAP domain of gyp1p"/>
    <property type="match status" value="2"/>
</dbReference>
<dbReference type="InterPro" id="IPR035969">
    <property type="entry name" value="Rab-GAP_TBC_sf"/>
</dbReference>
<dbReference type="Pfam" id="PF00566">
    <property type="entry name" value="RabGAP-TBC"/>
    <property type="match status" value="1"/>
</dbReference>
<comment type="caution">
    <text evidence="4">The sequence shown here is derived from an EMBL/GenBank/DDBJ whole genome shotgun (WGS) entry which is preliminary data.</text>
</comment>
<dbReference type="InterPro" id="IPR050302">
    <property type="entry name" value="Rab_GAP_TBC_domain"/>
</dbReference>
<accession>A0A2R5GSY9</accession>
<evidence type="ECO:0000259" key="3">
    <source>
        <dbReference type="PROSITE" id="PS50086"/>
    </source>
</evidence>
<evidence type="ECO:0000256" key="2">
    <source>
        <dbReference type="SAM" id="MobiDB-lite"/>
    </source>
</evidence>
<sequence length="730" mass="79057">MTSALETFSKDDAMSEEERDSEPSNNGRDNVEADSSNGHVPPQAVLSSPQTPASNAVQTETTKTSKTTLTTTTTTTTITTTMSGKDVTTKKSRSSKTVSIGAAMMIGAQSPSRGLLTSDMGPSQASFSSSTSSLYAEMAPPPAPPPSRNASSKANVSLDNETHADPRGDIVQRHKHTHSVESYVTVHEDEDDGGNNDSDSDSDNNDDEKEEEDEEEEKGKEVSSAQSASAEGSKAAHSNGVGNARAGMSPLPDISLDGDSNHDDTSTETDSPPTKSPSSSSDTMSTPSPLTGDADADAVIAVGAVAMAVGAATIATGVIGASNGGDTTSSEPCAPSASGNLTSKASSHHHTDDDEEDDPSVMADILQGHLDRYGFATMDTRQPDASSALSMARTRQTYVSKVETARQRRHRVRLETLRTQKWIRMLDTWNVQLTKKRSRLNRRVRKGVPDCLRDKVWVLLVDEALKKLDVAPPGNAQATAEALAVDSHFDELLAATNNSSDPEVEKIRECISRDIGRTFPRHVIFHRRGGVGQLALTNVLRAYAALDAEVGYCQGMGFLVGFLLGYLPERKAFHVLRELMLSSPWSMCELYKPGMPGSQLLLAQFDALLQRYVPDIAQHLEKEMIVPSMYATQWFITVFTYNFPFDVVVRVWDIFLFEGWCIVHQVALAILKVNRKALLSRRFEQILEFFRDIPPTLDPQVILDVALTIPVSEKELAAIAADLDASSPGR</sequence>
<protein>
    <submittedName>
        <fullName evidence="4">TBC1 domain family member 1</fullName>
    </submittedName>
</protein>
<feature type="compositionally biased region" description="Polar residues" evidence="2">
    <location>
        <begin position="325"/>
        <end position="345"/>
    </location>
</feature>
<dbReference type="SMART" id="SM00164">
    <property type="entry name" value="TBC"/>
    <property type="match status" value="1"/>
</dbReference>
<feature type="compositionally biased region" description="Low complexity" evidence="2">
    <location>
        <begin position="268"/>
        <end position="291"/>
    </location>
</feature>
<proteinExistence type="predicted"/>
<name>A0A2R5GSY9_9STRA</name>
<dbReference type="PROSITE" id="PS50086">
    <property type="entry name" value="TBC_RABGAP"/>
    <property type="match status" value="1"/>
</dbReference>
<feature type="compositionally biased region" description="Low complexity" evidence="2">
    <location>
        <begin position="59"/>
        <end position="81"/>
    </location>
</feature>
<dbReference type="Gene3D" id="1.10.10.750">
    <property type="entry name" value="Ypt/Rab-GAP domain of gyp1p, domain 1"/>
    <property type="match status" value="1"/>
</dbReference>
<feature type="region of interest" description="Disordered" evidence="2">
    <location>
        <begin position="111"/>
        <end position="291"/>
    </location>
</feature>
<dbReference type="Proteomes" id="UP000241890">
    <property type="component" value="Unassembled WGS sequence"/>
</dbReference>
<keyword evidence="1" id="KW-0343">GTPase activation</keyword>
<feature type="region of interest" description="Disordered" evidence="2">
    <location>
        <begin position="325"/>
        <end position="359"/>
    </location>
</feature>
<evidence type="ECO:0000313" key="4">
    <source>
        <dbReference type="EMBL" id="GBG30994.1"/>
    </source>
</evidence>
<dbReference type="PANTHER" id="PTHR47219">
    <property type="entry name" value="RAB GTPASE-ACTIVATING PROTEIN 1-LIKE"/>
    <property type="match status" value="1"/>
</dbReference>
<feature type="compositionally biased region" description="Low complexity" evidence="2">
    <location>
        <begin position="123"/>
        <end position="133"/>
    </location>
</feature>
<dbReference type="FunFam" id="1.10.8.270:FF:000001">
    <property type="entry name" value="TBC1 domain family member 1"/>
    <property type="match status" value="1"/>
</dbReference>
<dbReference type="GO" id="GO:0005096">
    <property type="term" value="F:GTPase activator activity"/>
    <property type="evidence" value="ECO:0007669"/>
    <property type="project" value="UniProtKB-KW"/>
</dbReference>
<dbReference type="PANTHER" id="PTHR47219:SF9">
    <property type="entry name" value="GTPASE ACTIVATING PROTEIN AND CENTROSOME-ASSOCIATED, ISOFORM B"/>
    <property type="match status" value="1"/>
</dbReference>
<organism evidence="4 5">
    <name type="scientific">Hondaea fermentalgiana</name>
    <dbReference type="NCBI Taxonomy" id="2315210"/>
    <lineage>
        <taxon>Eukaryota</taxon>
        <taxon>Sar</taxon>
        <taxon>Stramenopiles</taxon>
        <taxon>Bigyra</taxon>
        <taxon>Labyrinthulomycetes</taxon>
        <taxon>Thraustochytrida</taxon>
        <taxon>Thraustochytriidae</taxon>
        <taxon>Hondaea</taxon>
    </lineage>
</organism>
<dbReference type="OrthoDB" id="294251at2759"/>
<feature type="compositionally biased region" description="Polar residues" evidence="2">
    <location>
        <begin position="23"/>
        <end position="38"/>
    </location>
</feature>
<dbReference type="InParanoid" id="A0A2R5GSY9"/>
<evidence type="ECO:0000256" key="1">
    <source>
        <dbReference type="ARBA" id="ARBA00022468"/>
    </source>
</evidence>
<feature type="domain" description="Rab-GAP TBC" evidence="3">
    <location>
        <begin position="447"/>
        <end position="659"/>
    </location>
</feature>
<dbReference type="Gene3D" id="1.10.472.80">
    <property type="entry name" value="Ypt/Rab-GAP domain of gyp1p, domain 3"/>
    <property type="match status" value="1"/>
</dbReference>
<gene>
    <name evidence="4" type="ORF">FCC1311_072152</name>
</gene>
<dbReference type="Gene3D" id="1.10.8.270">
    <property type="entry name" value="putative rabgap domain of human tbc1 domain family member 14 like domains"/>
    <property type="match status" value="1"/>
</dbReference>
<feature type="compositionally biased region" description="Acidic residues" evidence="2">
    <location>
        <begin position="188"/>
        <end position="216"/>
    </location>
</feature>
<evidence type="ECO:0000313" key="5">
    <source>
        <dbReference type="Proteomes" id="UP000241890"/>
    </source>
</evidence>
<feature type="region of interest" description="Disordered" evidence="2">
    <location>
        <begin position="1"/>
        <end position="97"/>
    </location>
</feature>
<dbReference type="FunFam" id="1.10.472.80:FF:000027">
    <property type="entry name" value="GTPase activating protein (Evi5)"/>
    <property type="match status" value="1"/>
</dbReference>